<dbReference type="EMBL" id="CAJVCH010266379">
    <property type="protein sequence ID" value="CAG7734287.1"/>
    <property type="molecule type" value="Genomic_DNA"/>
</dbReference>
<dbReference type="AlphaFoldDB" id="A0A8J2KD85"/>
<keyword evidence="2" id="KW-1133">Transmembrane helix</keyword>
<feature type="compositionally biased region" description="Polar residues" evidence="1">
    <location>
        <begin position="92"/>
        <end position="101"/>
    </location>
</feature>
<dbReference type="Proteomes" id="UP000708208">
    <property type="component" value="Unassembled WGS sequence"/>
</dbReference>
<evidence type="ECO:0000313" key="4">
    <source>
        <dbReference type="Proteomes" id="UP000708208"/>
    </source>
</evidence>
<sequence length="101" mass="11553">MIIKVISVAKFLLCLVVPFHVMPLLIRFYRNLTNCTRLLLSLPWLKIRLVGSLTVKSCYLGSESAYRAPLQIIKHQRSSTETEIQENYPPGKTQSQPRHTG</sequence>
<evidence type="ECO:0000256" key="1">
    <source>
        <dbReference type="SAM" id="MobiDB-lite"/>
    </source>
</evidence>
<keyword evidence="4" id="KW-1185">Reference proteome</keyword>
<organism evidence="3 4">
    <name type="scientific">Allacma fusca</name>
    <dbReference type="NCBI Taxonomy" id="39272"/>
    <lineage>
        <taxon>Eukaryota</taxon>
        <taxon>Metazoa</taxon>
        <taxon>Ecdysozoa</taxon>
        <taxon>Arthropoda</taxon>
        <taxon>Hexapoda</taxon>
        <taxon>Collembola</taxon>
        <taxon>Symphypleona</taxon>
        <taxon>Sminthuridae</taxon>
        <taxon>Allacma</taxon>
    </lineage>
</organism>
<evidence type="ECO:0000313" key="3">
    <source>
        <dbReference type="EMBL" id="CAG7734287.1"/>
    </source>
</evidence>
<protein>
    <submittedName>
        <fullName evidence="3">Uncharacterized protein</fullName>
    </submittedName>
</protein>
<feature type="transmembrane region" description="Helical" evidence="2">
    <location>
        <begin position="12"/>
        <end position="29"/>
    </location>
</feature>
<comment type="caution">
    <text evidence="3">The sequence shown here is derived from an EMBL/GenBank/DDBJ whole genome shotgun (WGS) entry which is preliminary data.</text>
</comment>
<gene>
    <name evidence="3" type="ORF">AFUS01_LOCUS22685</name>
</gene>
<keyword evidence="2" id="KW-0812">Transmembrane</keyword>
<feature type="region of interest" description="Disordered" evidence="1">
    <location>
        <begin position="77"/>
        <end position="101"/>
    </location>
</feature>
<feature type="non-terminal residue" evidence="3">
    <location>
        <position position="1"/>
    </location>
</feature>
<keyword evidence="2" id="KW-0472">Membrane</keyword>
<reference evidence="3" key="1">
    <citation type="submission" date="2021-06" db="EMBL/GenBank/DDBJ databases">
        <authorList>
            <person name="Hodson N. C."/>
            <person name="Mongue J. A."/>
            <person name="Jaron S. K."/>
        </authorList>
    </citation>
    <scope>NUCLEOTIDE SEQUENCE</scope>
</reference>
<evidence type="ECO:0000256" key="2">
    <source>
        <dbReference type="SAM" id="Phobius"/>
    </source>
</evidence>
<proteinExistence type="predicted"/>
<accession>A0A8J2KD85</accession>
<name>A0A8J2KD85_9HEXA</name>